<reference evidence="13" key="1">
    <citation type="submission" date="2015-07" db="EMBL/GenBank/DDBJ databases">
        <title>Genome sequencing project for genomic taxonomy and phylogenomics of Bacillus-like bacteria.</title>
        <authorList>
            <person name="Liu B."/>
            <person name="Wang J."/>
            <person name="Zhu Y."/>
            <person name="Liu G."/>
            <person name="Chen Q."/>
            <person name="Chen Z."/>
            <person name="Lan J."/>
            <person name="Che J."/>
            <person name="Ge C."/>
            <person name="Shi H."/>
            <person name="Pan Z."/>
            <person name="Liu X."/>
        </authorList>
    </citation>
    <scope>NUCLEOTIDE SEQUENCE [LARGE SCALE GENOMIC DNA]</scope>
    <source>
        <strain evidence="13">FJAT-27997</strain>
    </source>
</reference>
<keyword evidence="13" id="KW-1185">Reference proteome</keyword>
<sequence length="597" mass="67426">MKRVPPTYHNDQKSKVKLKNWLGTVKRIWSYLETNKTMLFLVLFMVVVSSGLGLLGPYLVGVSVDEFIVMKKSNGLTMMLIGLFIIYVFYSLSTWLQNYWMIGIAQDSVYQMRKQLFWHLHKLPIPFFDRRKHGELMSRVTNDIENVSSTLNSSVIQIFSSVLTLLGTIAVMLWLSPLLTLLTLIIVPIMFYGMRWITGRTGKLFKEQQRNLGSLNGFIEETISGQRIVKTFSQEDKVIEDFIERSKKLKQSGFLAQAYSGFIPKLMNMLNNLSFAIVAGVGGYLALKGQISIGTIVIFTEYSRQFTRPLNDLANQFNTLLSAVAGAERVFEILDEEIEERDENDAEELDDVEGHVTFQSVSFSYDNSRDTVRNVSFGASSGETIAFVGPTGAGKTTLINLLSRFYDPDSGSILVDGHDIRHVKRSSLRRHMGFVLQDSFLFQGTIIENIRYGRLDATDEEVMSAAKQANAHSFIMKLPNQYDTQLLQDGSGISQGQRQLLSIARAILADPIILILDEATSSIDTITELKIQEALQRLMKGRTSFVIAHRLNTIQQADQIFVLQDGEIIEKGSHSSLLQEKGFYYGLYNRQLEDTAN</sequence>
<dbReference type="InterPro" id="IPR039421">
    <property type="entry name" value="Type_1_exporter"/>
</dbReference>
<dbReference type="Pfam" id="PF00005">
    <property type="entry name" value="ABC_tran"/>
    <property type="match status" value="1"/>
</dbReference>
<evidence type="ECO:0000259" key="11">
    <source>
        <dbReference type="PROSITE" id="PS50929"/>
    </source>
</evidence>
<dbReference type="PATRIC" id="fig|1679170.3.peg.457"/>
<feature type="domain" description="ABC transporter" evidence="10">
    <location>
        <begin position="356"/>
        <end position="590"/>
    </location>
</feature>
<dbReference type="PANTHER" id="PTHR43394:SF1">
    <property type="entry name" value="ATP-BINDING CASSETTE SUB-FAMILY B MEMBER 10, MITOCHONDRIAL"/>
    <property type="match status" value="1"/>
</dbReference>
<keyword evidence="7 9" id="KW-1133">Transmembrane helix</keyword>
<dbReference type="STRING" id="1679170.AC625_02320"/>
<dbReference type="GO" id="GO:0005524">
    <property type="term" value="F:ATP binding"/>
    <property type="evidence" value="ECO:0007669"/>
    <property type="project" value="UniProtKB-KW"/>
</dbReference>
<evidence type="ECO:0000256" key="3">
    <source>
        <dbReference type="ARBA" id="ARBA00022475"/>
    </source>
</evidence>
<name>A0A0K9GPJ0_9BACI</name>
<keyword evidence="2" id="KW-0813">Transport</keyword>
<feature type="transmembrane region" description="Helical" evidence="9">
    <location>
        <begin position="181"/>
        <end position="198"/>
    </location>
</feature>
<feature type="transmembrane region" description="Helical" evidence="9">
    <location>
        <begin position="37"/>
        <end position="56"/>
    </location>
</feature>
<comment type="caution">
    <text evidence="12">The sequence shown here is derived from an EMBL/GenBank/DDBJ whole genome shotgun (WGS) entry which is preliminary data.</text>
</comment>
<dbReference type="InterPro" id="IPR017871">
    <property type="entry name" value="ABC_transporter-like_CS"/>
</dbReference>
<evidence type="ECO:0000256" key="6">
    <source>
        <dbReference type="ARBA" id="ARBA00022840"/>
    </source>
</evidence>
<gene>
    <name evidence="12" type="ORF">AC625_02320</name>
</gene>
<keyword evidence="8 9" id="KW-0472">Membrane</keyword>
<comment type="subcellular location">
    <subcellularLocation>
        <location evidence="1">Cell membrane</location>
        <topology evidence="1">Multi-pass membrane protein</topology>
    </subcellularLocation>
</comment>
<dbReference type="SMART" id="SM00382">
    <property type="entry name" value="AAA"/>
    <property type="match status" value="1"/>
</dbReference>
<keyword evidence="3" id="KW-1003">Cell membrane</keyword>
<dbReference type="PROSITE" id="PS50893">
    <property type="entry name" value="ABC_TRANSPORTER_2"/>
    <property type="match status" value="1"/>
</dbReference>
<dbReference type="CDD" id="cd18547">
    <property type="entry name" value="ABC_6TM_Tm288_like"/>
    <property type="match status" value="1"/>
</dbReference>
<dbReference type="FunFam" id="3.40.50.300:FF:000287">
    <property type="entry name" value="Multidrug ABC transporter ATP-binding protein"/>
    <property type="match status" value="1"/>
</dbReference>
<evidence type="ECO:0000256" key="4">
    <source>
        <dbReference type="ARBA" id="ARBA00022692"/>
    </source>
</evidence>
<keyword evidence="6 12" id="KW-0067">ATP-binding</keyword>
<dbReference type="Proteomes" id="UP000037146">
    <property type="component" value="Unassembled WGS sequence"/>
</dbReference>
<dbReference type="Pfam" id="PF00664">
    <property type="entry name" value="ABC_membrane"/>
    <property type="match status" value="1"/>
</dbReference>
<dbReference type="PROSITE" id="PS50929">
    <property type="entry name" value="ABC_TM1F"/>
    <property type="match status" value="1"/>
</dbReference>
<protein>
    <submittedName>
        <fullName evidence="12">Multidrug ABC transporter ATP-binding protein</fullName>
    </submittedName>
</protein>
<dbReference type="AlphaFoldDB" id="A0A0K9GPJ0"/>
<dbReference type="SUPFAM" id="SSF90123">
    <property type="entry name" value="ABC transporter transmembrane region"/>
    <property type="match status" value="1"/>
</dbReference>
<dbReference type="InterPro" id="IPR003593">
    <property type="entry name" value="AAA+_ATPase"/>
</dbReference>
<evidence type="ECO:0000256" key="9">
    <source>
        <dbReference type="SAM" id="Phobius"/>
    </source>
</evidence>
<feature type="transmembrane region" description="Helical" evidence="9">
    <location>
        <begin position="76"/>
        <end position="96"/>
    </location>
</feature>
<dbReference type="FunFam" id="1.20.1560.10:FF:000011">
    <property type="entry name" value="Multidrug ABC transporter ATP-binding protein"/>
    <property type="match status" value="1"/>
</dbReference>
<evidence type="ECO:0000256" key="7">
    <source>
        <dbReference type="ARBA" id="ARBA00022989"/>
    </source>
</evidence>
<dbReference type="InterPro" id="IPR003439">
    <property type="entry name" value="ABC_transporter-like_ATP-bd"/>
</dbReference>
<evidence type="ECO:0000256" key="5">
    <source>
        <dbReference type="ARBA" id="ARBA00022741"/>
    </source>
</evidence>
<dbReference type="EMBL" id="LFZW01000001">
    <property type="protein sequence ID" value="KMY48491.1"/>
    <property type="molecule type" value="Genomic_DNA"/>
</dbReference>
<evidence type="ECO:0000313" key="12">
    <source>
        <dbReference type="EMBL" id="KMY48491.1"/>
    </source>
</evidence>
<dbReference type="Gene3D" id="1.20.1560.10">
    <property type="entry name" value="ABC transporter type 1, transmembrane domain"/>
    <property type="match status" value="1"/>
</dbReference>
<dbReference type="CDD" id="cd03254">
    <property type="entry name" value="ABCC_Glucan_exporter_like"/>
    <property type="match status" value="1"/>
</dbReference>
<feature type="domain" description="ABC transmembrane type-1" evidence="11">
    <location>
        <begin position="40"/>
        <end position="322"/>
    </location>
</feature>
<dbReference type="InterPro" id="IPR027417">
    <property type="entry name" value="P-loop_NTPase"/>
</dbReference>
<dbReference type="InterPro" id="IPR036640">
    <property type="entry name" value="ABC1_TM_sf"/>
</dbReference>
<keyword evidence="5" id="KW-0547">Nucleotide-binding</keyword>
<dbReference type="GO" id="GO:0015421">
    <property type="term" value="F:ABC-type oligopeptide transporter activity"/>
    <property type="evidence" value="ECO:0007669"/>
    <property type="project" value="TreeGrafter"/>
</dbReference>
<feature type="transmembrane region" description="Helical" evidence="9">
    <location>
        <begin position="155"/>
        <end position="175"/>
    </location>
</feature>
<evidence type="ECO:0000256" key="1">
    <source>
        <dbReference type="ARBA" id="ARBA00004651"/>
    </source>
</evidence>
<keyword evidence="4 9" id="KW-0812">Transmembrane</keyword>
<proteinExistence type="predicted"/>
<dbReference type="PANTHER" id="PTHR43394">
    <property type="entry name" value="ATP-DEPENDENT PERMEASE MDL1, MITOCHONDRIAL"/>
    <property type="match status" value="1"/>
</dbReference>
<dbReference type="PROSITE" id="PS00211">
    <property type="entry name" value="ABC_TRANSPORTER_1"/>
    <property type="match status" value="1"/>
</dbReference>
<dbReference type="GO" id="GO:0016887">
    <property type="term" value="F:ATP hydrolysis activity"/>
    <property type="evidence" value="ECO:0007669"/>
    <property type="project" value="InterPro"/>
</dbReference>
<evidence type="ECO:0000259" key="10">
    <source>
        <dbReference type="PROSITE" id="PS50893"/>
    </source>
</evidence>
<evidence type="ECO:0000256" key="2">
    <source>
        <dbReference type="ARBA" id="ARBA00022448"/>
    </source>
</evidence>
<evidence type="ECO:0000256" key="8">
    <source>
        <dbReference type="ARBA" id="ARBA00023136"/>
    </source>
</evidence>
<evidence type="ECO:0000313" key="13">
    <source>
        <dbReference type="Proteomes" id="UP000037146"/>
    </source>
</evidence>
<accession>A0A0K9GPJ0</accession>
<dbReference type="InterPro" id="IPR011527">
    <property type="entry name" value="ABC1_TM_dom"/>
</dbReference>
<dbReference type="Gene3D" id="3.40.50.300">
    <property type="entry name" value="P-loop containing nucleotide triphosphate hydrolases"/>
    <property type="match status" value="1"/>
</dbReference>
<dbReference type="GO" id="GO:0005886">
    <property type="term" value="C:plasma membrane"/>
    <property type="evidence" value="ECO:0007669"/>
    <property type="project" value="UniProtKB-SubCell"/>
</dbReference>
<dbReference type="RefSeq" id="WP_049679816.1">
    <property type="nucleotide sequence ID" value="NZ_LFZW01000001.1"/>
</dbReference>
<organism evidence="12 13">
    <name type="scientific">Peribacillus loiseleuriae</name>
    <dbReference type="NCBI Taxonomy" id="1679170"/>
    <lineage>
        <taxon>Bacteria</taxon>
        <taxon>Bacillati</taxon>
        <taxon>Bacillota</taxon>
        <taxon>Bacilli</taxon>
        <taxon>Bacillales</taxon>
        <taxon>Bacillaceae</taxon>
        <taxon>Peribacillus</taxon>
    </lineage>
</organism>
<dbReference type="SUPFAM" id="SSF52540">
    <property type="entry name" value="P-loop containing nucleoside triphosphate hydrolases"/>
    <property type="match status" value="1"/>
</dbReference>